<feature type="domain" description="DUF2231" evidence="2">
    <location>
        <begin position="7"/>
        <end position="150"/>
    </location>
</feature>
<reference evidence="3" key="1">
    <citation type="submission" date="2023-07" db="EMBL/GenBank/DDBJ databases">
        <title>Sequencing the genomes of 1000 actinobacteria strains.</title>
        <authorList>
            <person name="Klenk H.-P."/>
        </authorList>
    </citation>
    <scope>NUCLEOTIDE SEQUENCE</scope>
    <source>
        <strain evidence="3">DSM 107476</strain>
    </source>
</reference>
<feature type="transmembrane region" description="Helical" evidence="1">
    <location>
        <begin position="42"/>
        <end position="64"/>
    </location>
</feature>
<dbReference type="RefSeq" id="WP_290195177.1">
    <property type="nucleotide sequence ID" value="NZ_CP047654.1"/>
</dbReference>
<comment type="caution">
    <text evidence="3">The sequence shown here is derived from an EMBL/GenBank/DDBJ whole genome shotgun (WGS) entry which is preliminary data.</text>
</comment>
<proteinExistence type="predicted"/>
<evidence type="ECO:0000256" key="1">
    <source>
        <dbReference type="SAM" id="Phobius"/>
    </source>
</evidence>
<dbReference type="EMBL" id="JAVDXZ010000001">
    <property type="protein sequence ID" value="MDR7329942.1"/>
    <property type="molecule type" value="Genomic_DNA"/>
</dbReference>
<evidence type="ECO:0000313" key="4">
    <source>
        <dbReference type="Proteomes" id="UP001180840"/>
    </source>
</evidence>
<keyword evidence="1" id="KW-0812">Transmembrane</keyword>
<keyword evidence="1" id="KW-1133">Transmembrane helix</keyword>
<name>A0ABU1ZYB7_9CORY</name>
<gene>
    <name evidence="3" type="ORF">J2S39_001618</name>
</gene>
<dbReference type="Pfam" id="PF09990">
    <property type="entry name" value="DUF2231"/>
    <property type="match status" value="1"/>
</dbReference>
<feature type="transmembrane region" description="Helical" evidence="1">
    <location>
        <begin position="13"/>
        <end position="35"/>
    </location>
</feature>
<organism evidence="3 4">
    <name type="scientific">Corynebacterium guangdongense</name>
    <dbReference type="NCBI Taxonomy" id="1783348"/>
    <lineage>
        <taxon>Bacteria</taxon>
        <taxon>Bacillati</taxon>
        <taxon>Actinomycetota</taxon>
        <taxon>Actinomycetes</taxon>
        <taxon>Mycobacteriales</taxon>
        <taxon>Corynebacteriaceae</taxon>
        <taxon>Corynebacterium</taxon>
    </lineage>
</organism>
<dbReference type="InterPro" id="IPR019251">
    <property type="entry name" value="DUF2231_TM"/>
</dbReference>
<keyword evidence="4" id="KW-1185">Reference proteome</keyword>
<feature type="transmembrane region" description="Helical" evidence="1">
    <location>
        <begin position="84"/>
        <end position="108"/>
    </location>
</feature>
<dbReference type="Proteomes" id="UP001180840">
    <property type="component" value="Unassembled WGS sequence"/>
</dbReference>
<evidence type="ECO:0000259" key="2">
    <source>
        <dbReference type="Pfam" id="PF09990"/>
    </source>
</evidence>
<keyword evidence="1" id="KW-0472">Membrane</keyword>
<protein>
    <recommendedName>
        <fullName evidence="2">DUF2231 domain-containing protein</fullName>
    </recommendedName>
</protein>
<evidence type="ECO:0000313" key="3">
    <source>
        <dbReference type="EMBL" id="MDR7329942.1"/>
    </source>
</evidence>
<accession>A0ABU1ZYB7</accession>
<feature type="transmembrane region" description="Helical" evidence="1">
    <location>
        <begin position="120"/>
        <end position="139"/>
    </location>
</feature>
<sequence length="154" mass="15814">MFSTVAGLPAHPLFVHGAVVLGPLAAVLLIAWALLPRANRHLFWPSLVAAVAAVPATLVAKASGEALLEAEGFSEDNPGRFAEHVQYADMLTVAVIGAAVLALGYAFVVHRGIANPGVRWLLRILLVLAAVAVLVTAALTGHEGASLVWAGSGS</sequence>